<dbReference type="EMBL" id="LFTY01000002">
    <property type="protein sequence ID" value="KMW56266.1"/>
    <property type="molecule type" value="Genomic_DNA"/>
</dbReference>
<reference evidence="2 3" key="1">
    <citation type="submission" date="2015-06" db="EMBL/GenBank/DDBJ databases">
        <title>Draft genome sequence of an Alphaproteobacteria species associated to the Mediterranean sponge Oscarella lobularis.</title>
        <authorList>
            <person name="Jourda C."/>
            <person name="Santini S."/>
            <person name="Claverie J.-M."/>
        </authorList>
    </citation>
    <scope>NUCLEOTIDE SEQUENCE [LARGE SCALE GENOMIC DNA]</scope>
    <source>
        <strain evidence="2">IGS</strain>
    </source>
</reference>
<keyword evidence="3" id="KW-1185">Reference proteome</keyword>
<feature type="region of interest" description="Disordered" evidence="1">
    <location>
        <begin position="200"/>
        <end position="220"/>
    </location>
</feature>
<dbReference type="STRING" id="1675527.AIOL_001218"/>
<evidence type="ECO:0000313" key="3">
    <source>
        <dbReference type="Proteomes" id="UP000037178"/>
    </source>
</evidence>
<name>A0A0J9E007_9RHOB</name>
<sequence length="220" mass="24288">MILWHRDTDRFEDGQWLKQRVYPDCCHLSPDGQHFIYFALDAHWDSETKGSYTGISRPPYFTALALFPVGDTWSGGGAFFVDNHHVFVDGDPDIIGRAAGLSRVELGKPDPKGCTTDIRLRSGLPAPLSRQATKLLLEDPVPTSRSAMRYQLRHASAHLGAAYHCDGGKLYRSDGSGQAALIRDFTDMAFEPIRAPYDWRGETGATEGEPSWHPLDGAGA</sequence>
<evidence type="ECO:0000313" key="2">
    <source>
        <dbReference type="EMBL" id="KMW56266.1"/>
    </source>
</evidence>
<dbReference type="Proteomes" id="UP000037178">
    <property type="component" value="Unassembled WGS sequence"/>
</dbReference>
<organism evidence="2 3">
    <name type="scientific">Candidatus Rhodobacter oscarellae</name>
    <dbReference type="NCBI Taxonomy" id="1675527"/>
    <lineage>
        <taxon>Bacteria</taxon>
        <taxon>Pseudomonadati</taxon>
        <taxon>Pseudomonadota</taxon>
        <taxon>Alphaproteobacteria</taxon>
        <taxon>Rhodobacterales</taxon>
        <taxon>Rhodobacter group</taxon>
        <taxon>Rhodobacter</taxon>
    </lineage>
</organism>
<proteinExistence type="predicted"/>
<comment type="caution">
    <text evidence="2">The sequence shown here is derived from an EMBL/GenBank/DDBJ whole genome shotgun (WGS) entry which is preliminary data.</text>
</comment>
<gene>
    <name evidence="2" type="ORF">AIOL_001218</name>
</gene>
<protein>
    <submittedName>
        <fullName evidence="2">Uncharacterized protein</fullName>
    </submittedName>
</protein>
<dbReference type="AlphaFoldDB" id="A0A0J9E007"/>
<accession>A0A0J9E007</accession>
<evidence type="ECO:0000256" key="1">
    <source>
        <dbReference type="SAM" id="MobiDB-lite"/>
    </source>
</evidence>
<dbReference type="PATRIC" id="fig|1675527.3.peg.1300"/>